<dbReference type="InterPro" id="IPR013087">
    <property type="entry name" value="Znf_C2H2_type"/>
</dbReference>
<feature type="region of interest" description="Disordered" evidence="4">
    <location>
        <begin position="1457"/>
        <end position="1482"/>
    </location>
</feature>
<dbReference type="SMART" id="SM00360">
    <property type="entry name" value="RRM"/>
    <property type="match status" value="1"/>
</dbReference>
<dbReference type="SUPFAM" id="SSF53098">
    <property type="entry name" value="Ribonuclease H-like"/>
    <property type="match status" value="1"/>
</dbReference>
<dbReference type="SUPFAM" id="SSF54928">
    <property type="entry name" value="RNA-binding domain, RBD"/>
    <property type="match status" value="1"/>
</dbReference>
<dbReference type="InterPro" id="IPR035979">
    <property type="entry name" value="RBD_domain_sf"/>
</dbReference>
<dbReference type="InterPro" id="IPR000477">
    <property type="entry name" value="RT_dom"/>
</dbReference>
<keyword evidence="9" id="KW-1185">Reference proteome</keyword>
<protein>
    <submittedName>
        <fullName evidence="8">Uncharacterized protein</fullName>
    </submittedName>
</protein>
<dbReference type="Gene3D" id="1.20.58.120">
    <property type="entry name" value="BAG domain"/>
    <property type="match status" value="1"/>
</dbReference>
<feature type="region of interest" description="Disordered" evidence="4">
    <location>
        <begin position="1"/>
        <end position="37"/>
    </location>
</feature>
<dbReference type="PROSITE" id="PS50102">
    <property type="entry name" value="RRM"/>
    <property type="match status" value="1"/>
</dbReference>
<keyword evidence="3" id="KW-0175">Coiled coil</keyword>
<feature type="compositionally biased region" description="Low complexity" evidence="4">
    <location>
        <begin position="1457"/>
        <end position="1472"/>
    </location>
</feature>
<name>A0ABP0LSD1_9DINO</name>
<feature type="compositionally biased region" description="Basic and acidic residues" evidence="4">
    <location>
        <begin position="19"/>
        <end position="30"/>
    </location>
</feature>
<proteinExistence type="predicted"/>
<feature type="coiled-coil region" evidence="3">
    <location>
        <begin position="676"/>
        <end position="703"/>
    </location>
</feature>
<evidence type="ECO:0000259" key="7">
    <source>
        <dbReference type="PROSITE" id="PS50878"/>
    </source>
</evidence>
<organism evidence="8 9">
    <name type="scientific">Durusdinium trenchii</name>
    <dbReference type="NCBI Taxonomy" id="1381693"/>
    <lineage>
        <taxon>Eukaryota</taxon>
        <taxon>Sar</taxon>
        <taxon>Alveolata</taxon>
        <taxon>Dinophyceae</taxon>
        <taxon>Suessiales</taxon>
        <taxon>Symbiodiniaceae</taxon>
        <taxon>Durusdinium</taxon>
    </lineage>
</organism>
<accession>A0ABP0LSD1</accession>
<keyword evidence="2" id="KW-0694">RNA-binding</keyword>
<dbReference type="InterPro" id="IPR036533">
    <property type="entry name" value="BAG_dom_sf"/>
</dbReference>
<feature type="domain" description="C2H2-type" evidence="6">
    <location>
        <begin position="2890"/>
        <end position="2922"/>
    </location>
</feature>
<dbReference type="SUPFAM" id="SSF63491">
    <property type="entry name" value="BAG domain"/>
    <property type="match status" value="1"/>
</dbReference>
<evidence type="ECO:0000313" key="9">
    <source>
        <dbReference type="Proteomes" id="UP001642464"/>
    </source>
</evidence>
<evidence type="ECO:0000256" key="3">
    <source>
        <dbReference type="SAM" id="Coils"/>
    </source>
</evidence>
<dbReference type="EMBL" id="CAXAMM010017668">
    <property type="protein sequence ID" value="CAK9041643.1"/>
    <property type="molecule type" value="Genomic_DNA"/>
</dbReference>
<keyword evidence="1" id="KW-0479">Metal-binding</keyword>
<evidence type="ECO:0000259" key="5">
    <source>
        <dbReference type="PROSITE" id="PS50102"/>
    </source>
</evidence>
<feature type="domain" description="RRM" evidence="5">
    <location>
        <begin position="294"/>
        <end position="378"/>
    </location>
</feature>
<sequence>MTEGELPAKSETPGIGLEAPKEAVAEETKPPETPAVPPIELARGDFCSIDGLKATELNGLQCTLWRLDTESGRWEVKLPDGEVKALRPVHLIFRGIGPIEDDGSLTLIGMASEHQTIHRVLDAVRDLIRSGSEALALLGSVVSPLGGRKALGEEGRIWLKLGKQAEQRVRGTLEELQKNMEQVDSIDASRYGPKAAAEIRLARKDLVQFVQKAQEQLESALTRLRVVLQHLVSTVPAHRPAHGWTEEESLHEKYRAAFEKLEEVVEQTDAAKKTRLSGITVKFQGRGENPPPSDNLYVKGLPGWVTESDLESIFSEVGDIQSMKLKAADWGAIAFIRLANKAQAQRAIAKYHNRVPRLLEKKAEEVDAKKLSVEITKGMLRATVDQLARGVTVIIDLRKPLGCVFNDDLVTKSVQEEGQGFELGIRVSWRVRSIGGVKVLKTADLKERMGKLKAEGHKEAALVFSPPPIVASFAKRPFGFTVAKDADLGLIYVNASNGLARAQGVRPGALISNIGGTDVSALKIEQVRDMLLKADVPVTVHFEQARGLPNAVTGVLHPVPDEEMPAPPPAEVVDEGPMVVPPPVDLDIDLSVPLGIKFDDQLVVESVAKNSQAARLGIGPGWQALGLAGDELSTRKELEQKLEVFKAEGSLGQPMMFQPAPMPASRARELGASQAAAVLRARAADLEREAEEERKNMREVTLDLDLSQPLGILFNKFLEADAVNEGLEIYSFEVPMVATDVTLDLSQPLGIGSGVVDELRNLVGLKGAANELRGSIPTMGTSVKERPPKKTSVIMPSSLLSAIVGEQAEPVRMRIAMAINYFKGTEPVSDIETLDLVVNVLLANFRDDIDDVKKFQGLVNTSASFATGALQGLAPGPAKGRKSRGRGLKIARAVTLLQWHHGSAPPQRFANMSMVWECRHCNISMSQNSVYCRKCNTWWELCWRIPKKEQKDDKSKKKKGDQRSRSKSVHQEGKAASSSKDPLMPFVPLKEPWVSTTPDSRVKAEVHGAFPGPRLPGPKEPVSEMCDKIRTFLYHKKDKIPEELTSSLSDFVKEEDQMLKHSHVNKLANLRRAAEKLLVKIKTTDQEWTDFQKTLKDRFDSQKASYLKTRAGLVKQFKEKKQEFLDHRALVQSLAAGGDLGEDGDAPEDVTFGDLAQMPETVNLEEEEEEEDMSVDALGTKRDAGALPFGPRKVARNAIDAKGLHLYDELDFGSGLPILLSFPGFVEATCSGVRPASQVSFDEPFGSTFSGRDGVSDDHVLFQLSGLHPWPGWLQLSPMPNLPVLFPEEIREQRAFEEAVVRVTHLRDFPLVWREASAFRDARGAWPFFTVHFVDRSWQPCGFSLDGDDDLNEDALKMAIRFCYQDLPLAVPLFAGLVWPQPSPFQQGGDDQIHLLAVLVEGTDELGNSPFRLKSWQRVDVWIRGFEECACTSGEPMDIAQWRSLDIDLDDVSSLFQPSASGQRRSGASRAAECGGGAAPLQTRRSIQGEWRERLRGRHGGSHLPASPSALGVPPREEDVGLCLMQRRAVRRRVENVRVFVLYGGVRDLFCPDSDLVHFVRSHIFDTFGIAQGAERADTIIANVVPRPADLVAASLWPFVLVYRGASLLTQAHVLMDVQHCDTIEAHLNFFRSVWKVSNFLSRREFLDEVGFLHLCFEGRRNRCLLWHGDALWMAQDPQPRGLHHGSYLKLVIPGEGVLLPIMEQAALYNSGLTREQVHEVTYARPFAVQQELLDQLGLARPGGRQRMWCPFFANYRASFSVVASERLPPPGNGIFFNPIVEAQGERDSKTEWWLDSSILNHHVAEITETLSVRGEVGPALSAWRWECRYAKLDWDVSQLDSSLAGAFGDTPSVISLADALPVQNRDYEHVGELSGAAVALWVLCGTGWRFAGHLQHHLGARWGSYDAELAAWLMAGKWAFDLFRSLGFTWASTPSVFLHFDSTSAGFGVLGAMWGDTAHPIFRAARSIFQLFEMLWPGSLQPCFVRGHQGDPGNECVDVLSRHAALNGFDLDEAWSFFYNERGIAFKALPWLWLAFRADLEPFWHGGKLLLPATPVVFSEDVADTLEEWQQSEADGAKVWLDLCCLSYNAMTMKGKNTSCYVNVTHFLEECNARGVDTELKKRMNLAFHGKSFFSEETKTMIGYKQFWRARLLQGRVSLRRFWLHFFFFVWKGDTGAPGWLGIQEEHLSHLHWCLAVFQWCFLTFRNWVTSLVRRDAKKFWEHLAALLPAAETSKNQRSWWRLVQQHLPKNQVKRLALSAERQDCLRDQWRPYLCELEAGSETSMTELYREIVMEHQGKKTHPPSREDLPSLLDVESALRTTRARKAPGPDGVPSAWLHFGPHLLAPHLFDLLLKSMVQCMEAVFWKGGVLKMIPKTVSPVQVQHFRGIMLLNLMPRRAHSLFRPMLMQELEKNRPVGQIGGLPHQEAAFGSHAMRLFVRCAYSLGLPTCLLFVDLKAAYHSLIRELVLGPGLGNGRTRQVLLQQLLREGYSFDAAIDLVENSGLLQQGFRRDWFRELHSFTWSSIVDEPVATNRGSRPGSPLADSLFHVAMAPVVSSIEEWLLGRPDRMEALEKLKGLGHSVVWADDLCIPSVSNSNDGLLEEVEATFQFVEGLFTKHGFTLNLSRGKTEGLPTFVGPGAAECRRRLLQNPVVHGHKDLQLGASYKHLGTYVDAAGELRRDIQVRVAVAWTSFRQLSRRLLRNPSLSLRARVALLDSLILSRLLYGAGSWGALTGKQYRVLNACYRNLLRQISFQVACKGKAQVWTDEAILCYLELPCLRVKLAVARLLYARRLAVHAPHFLLDSLQCERSTRPDSWLGAFEVDMEWLRAHVSVDGWGLTWLDLCASWRAGRPGWKRLVQQATVKYVLVKKMLHSQAPASVPGHNAAADCDAFECHCGASFTTSRALRSHQVHSHGVRAPEYNMLRHPCCPVCLRFFWTLPRAQAHLRYLSRSGAPNLCFEWLRVTGFVDLRDWVVGEFPDLPGIKRREALRLYGPHPCGAFAGDVEALEEDFMECRKSLRVDGVIFPLEEDLRERCFEVFETVVASWMDGMPAIPPQVEGVATGCATAALFLWGMQLKDRPLAELWFMQTLANHSAGETLRRMHNLAVWIQQLRKLDGCEPHRERYAGPANPRERHLRDLRISYSSSVQFGECRLCVRDTPLSLLRTLAGS</sequence>
<dbReference type="InterPro" id="IPR012677">
    <property type="entry name" value="Nucleotide-bd_a/b_plait_sf"/>
</dbReference>
<evidence type="ECO:0000313" key="8">
    <source>
        <dbReference type="EMBL" id="CAK9041643.1"/>
    </source>
</evidence>
<dbReference type="PROSITE" id="PS50878">
    <property type="entry name" value="RT_POL"/>
    <property type="match status" value="1"/>
</dbReference>
<dbReference type="CDD" id="cd00590">
    <property type="entry name" value="RRM_SF"/>
    <property type="match status" value="1"/>
</dbReference>
<dbReference type="Gene3D" id="3.30.70.330">
    <property type="match status" value="1"/>
</dbReference>
<gene>
    <name evidence="8" type="ORF">SCF082_LOCUS24025</name>
</gene>
<dbReference type="InterPro" id="IPR012337">
    <property type="entry name" value="RNaseH-like_sf"/>
</dbReference>
<dbReference type="Pfam" id="PF02179">
    <property type="entry name" value="BAG"/>
    <property type="match status" value="1"/>
</dbReference>
<dbReference type="Pfam" id="PF00076">
    <property type="entry name" value="RRM_1"/>
    <property type="match status" value="1"/>
</dbReference>
<dbReference type="InterPro" id="IPR003103">
    <property type="entry name" value="BAG_domain"/>
</dbReference>
<dbReference type="PROSITE" id="PS50157">
    <property type="entry name" value="ZINC_FINGER_C2H2_2"/>
    <property type="match status" value="1"/>
</dbReference>
<feature type="domain" description="Reverse transcriptase" evidence="7">
    <location>
        <begin position="2356"/>
        <end position="2642"/>
    </location>
</feature>
<evidence type="ECO:0000256" key="1">
    <source>
        <dbReference type="PROSITE-ProRule" id="PRU00042"/>
    </source>
</evidence>
<dbReference type="InterPro" id="IPR000504">
    <property type="entry name" value="RRM_dom"/>
</dbReference>
<evidence type="ECO:0000259" key="6">
    <source>
        <dbReference type="PROSITE" id="PS50157"/>
    </source>
</evidence>
<keyword evidence="1" id="KW-0863">Zinc-finger</keyword>
<evidence type="ECO:0000256" key="4">
    <source>
        <dbReference type="SAM" id="MobiDB-lite"/>
    </source>
</evidence>
<reference evidence="8 9" key="1">
    <citation type="submission" date="2024-02" db="EMBL/GenBank/DDBJ databases">
        <authorList>
            <person name="Chen Y."/>
            <person name="Shah S."/>
            <person name="Dougan E. K."/>
            <person name="Thang M."/>
            <person name="Chan C."/>
        </authorList>
    </citation>
    <scope>NUCLEOTIDE SEQUENCE [LARGE SCALE GENOMIC DNA]</scope>
</reference>
<dbReference type="InterPro" id="IPR036034">
    <property type="entry name" value="PDZ_sf"/>
</dbReference>
<dbReference type="SUPFAM" id="SSF50156">
    <property type="entry name" value="PDZ domain-like"/>
    <property type="match status" value="1"/>
</dbReference>
<keyword evidence="1" id="KW-0862">Zinc</keyword>
<feature type="compositionally biased region" description="Basic and acidic residues" evidence="4">
    <location>
        <begin position="950"/>
        <end position="973"/>
    </location>
</feature>
<comment type="caution">
    <text evidence="8">The sequence shown here is derived from an EMBL/GenBank/DDBJ whole genome shotgun (WGS) entry which is preliminary data.</text>
</comment>
<evidence type="ECO:0000256" key="2">
    <source>
        <dbReference type="PROSITE-ProRule" id="PRU00176"/>
    </source>
</evidence>
<dbReference type="Proteomes" id="UP001642464">
    <property type="component" value="Unassembled WGS sequence"/>
</dbReference>
<feature type="region of interest" description="Disordered" evidence="4">
    <location>
        <begin position="950"/>
        <end position="984"/>
    </location>
</feature>